<protein>
    <submittedName>
        <fullName evidence="10">Biopolymer transporter ExbD</fullName>
    </submittedName>
</protein>
<sequence length="180" mass="19437">MSWSLAEDEPSRASRRRDRRQQRLLRQGEQEELNLVSMIDVFAVLVFFLLVSASVGALKLKVFGMDLPAPGAVAAVAPAPPIVRLLPDALQVEAAPAPPRRLPRTGKGHDLAALSALLVQAKQAAPGQQQVTLLVDAEVSYDEVVQVMETLRRTPAAAVRIGLPAELFPQIAIGDAERHT</sequence>
<feature type="region of interest" description="Disordered" evidence="8">
    <location>
        <begin position="1"/>
        <end position="20"/>
    </location>
</feature>
<keyword evidence="11" id="KW-1185">Reference proteome</keyword>
<comment type="caution">
    <text evidence="10">The sequence shown here is derived from an EMBL/GenBank/DDBJ whole genome shotgun (WGS) entry which is preliminary data.</text>
</comment>
<keyword evidence="6 9" id="KW-0472">Membrane</keyword>
<keyword evidence="3" id="KW-1003">Cell membrane</keyword>
<dbReference type="RefSeq" id="WP_104230873.1">
    <property type="nucleotide sequence ID" value="NZ_PSNW01000007.1"/>
</dbReference>
<dbReference type="GO" id="GO:0005886">
    <property type="term" value="C:plasma membrane"/>
    <property type="evidence" value="ECO:0007669"/>
    <property type="project" value="UniProtKB-SubCell"/>
</dbReference>
<evidence type="ECO:0000256" key="2">
    <source>
        <dbReference type="ARBA" id="ARBA00005811"/>
    </source>
</evidence>
<keyword evidence="4 7" id="KW-0812">Transmembrane</keyword>
<reference evidence="10 11" key="1">
    <citation type="submission" date="2018-02" db="EMBL/GenBank/DDBJ databases">
        <title>Genome sequencing of Solimonas sp. HR-BB.</title>
        <authorList>
            <person name="Lee Y."/>
            <person name="Jeon C.O."/>
        </authorList>
    </citation>
    <scope>NUCLEOTIDE SEQUENCE [LARGE SCALE GENOMIC DNA]</scope>
    <source>
        <strain evidence="10 11">HR-BB</strain>
    </source>
</reference>
<dbReference type="AlphaFoldDB" id="A0A2S5TEF9"/>
<name>A0A2S5TEF9_9GAMM</name>
<evidence type="ECO:0000256" key="8">
    <source>
        <dbReference type="SAM" id="MobiDB-lite"/>
    </source>
</evidence>
<gene>
    <name evidence="10" type="ORF">C3942_13460</name>
</gene>
<evidence type="ECO:0000313" key="11">
    <source>
        <dbReference type="Proteomes" id="UP000238220"/>
    </source>
</evidence>
<keyword evidence="7" id="KW-0813">Transport</keyword>
<evidence type="ECO:0000256" key="7">
    <source>
        <dbReference type="RuleBase" id="RU003879"/>
    </source>
</evidence>
<evidence type="ECO:0000256" key="5">
    <source>
        <dbReference type="ARBA" id="ARBA00022989"/>
    </source>
</evidence>
<dbReference type="EMBL" id="PSNW01000007">
    <property type="protein sequence ID" value="PPE73277.1"/>
    <property type="molecule type" value="Genomic_DNA"/>
</dbReference>
<dbReference type="InterPro" id="IPR003400">
    <property type="entry name" value="ExbD"/>
</dbReference>
<comment type="similarity">
    <text evidence="2 7">Belongs to the ExbD/TolR family.</text>
</comment>
<comment type="subcellular location">
    <subcellularLocation>
        <location evidence="1">Cell membrane</location>
        <topology evidence="1">Single-pass membrane protein</topology>
    </subcellularLocation>
    <subcellularLocation>
        <location evidence="7">Cell membrane</location>
        <topology evidence="7">Single-pass type II membrane protein</topology>
    </subcellularLocation>
</comment>
<evidence type="ECO:0000256" key="9">
    <source>
        <dbReference type="SAM" id="Phobius"/>
    </source>
</evidence>
<dbReference type="Gene3D" id="3.30.420.270">
    <property type="match status" value="1"/>
</dbReference>
<evidence type="ECO:0000256" key="3">
    <source>
        <dbReference type="ARBA" id="ARBA00022475"/>
    </source>
</evidence>
<dbReference type="GO" id="GO:0022857">
    <property type="term" value="F:transmembrane transporter activity"/>
    <property type="evidence" value="ECO:0007669"/>
    <property type="project" value="InterPro"/>
</dbReference>
<dbReference type="PANTHER" id="PTHR30558">
    <property type="entry name" value="EXBD MEMBRANE COMPONENT OF PMF-DRIVEN MACROMOLECULE IMPORT SYSTEM"/>
    <property type="match status" value="1"/>
</dbReference>
<keyword evidence="5 9" id="KW-1133">Transmembrane helix</keyword>
<dbReference type="GO" id="GO:0015031">
    <property type="term" value="P:protein transport"/>
    <property type="evidence" value="ECO:0007669"/>
    <property type="project" value="UniProtKB-KW"/>
</dbReference>
<organism evidence="10 11">
    <name type="scientific">Solimonas fluminis</name>
    <dbReference type="NCBI Taxonomy" id="2086571"/>
    <lineage>
        <taxon>Bacteria</taxon>
        <taxon>Pseudomonadati</taxon>
        <taxon>Pseudomonadota</taxon>
        <taxon>Gammaproteobacteria</taxon>
        <taxon>Nevskiales</taxon>
        <taxon>Nevskiaceae</taxon>
        <taxon>Solimonas</taxon>
    </lineage>
</organism>
<evidence type="ECO:0000313" key="10">
    <source>
        <dbReference type="EMBL" id="PPE73277.1"/>
    </source>
</evidence>
<dbReference type="OrthoDB" id="9150865at2"/>
<proteinExistence type="inferred from homology"/>
<accession>A0A2S5TEF9</accession>
<dbReference type="Proteomes" id="UP000238220">
    <property type="component" value="Unassembled WGS sequence"/>
</dbReference>
<feature type="transmembrane region" description="Helical" evidence="9">
    <location>
        <begin position="35"/>
        <end position="58"/>
    </location>
</feature>
<keyword evidence="7" id="KW-0653">Protein transport</keyword>
<evidence type="ECO:0000256" key="4">
    <source>
        <dbReference type="ARBA" id="ARBA00022692"/>
    </source>
</evidence>
<dbReference type="PANTHER" id="PTHR30558:SF3">
    <property type="entry name" value="BIOPOLYMER TRANSPORT PROTEIN EXBD-RELATED"/>
    <property type="match status" value="1"/>
</dbReference>
<dbReference type="Pfam" id="PF02472">
    <property type="entry name" value="ExbD"/>
    <property type="match status" value="1"/>
</dbReference>
<evidence type="ECO:0000256" key="1">
    <source>
        <dbReference type="ARBA" id="ARBA00004162"/>
    </source>
</evidence>
<evidence type="ECO:0000256" key="6">
    <source>
        <dbReference type="ARBA" id="ARBA00023136"/>
    </source>
</evidence>